<comment type="caution">
    <text evidence="1">The sequence shown here is derived from an EMBL/GenBank/DDBJ whole genome shotgun (WGS) entry which is preliminary data.</text>
</comment>
<name>A0ACB9PI11_BAUVA</name>
<organism evidence="1 2">
    <name type="scientific">Bauhinia variegata</name>
    <name type="common">Purple orchid tree</name>
    <name type="synonym">Phanera variegata</name>
    <dbReference type="NCBI Taxonomy" id="167791"/>
    <lineage>
        <taxon>Eukaryota</taxon>
        <taxon>Viridiplantae</taxon>
        <taxon>Streptophyta</taxon>
        <taxon>Embryophyta</taxon>
        <taxon>Tracheophyta</taxon>
        <taxon>Spermatophyta</taxon>
        <taxon>Magnoliopsida</taxon>
        <taxon>eudicotyledons</taxon>
        <taxon>Gunneridae</taxon>
        <taxon>Pentapetalae</taxon>
        <taxon>rosids</taxon>
        <taxon>fabids</taxon>
        <taxon>Fabales</taxon>
        <taxon>Fabaceae</taxon>
        <taxon>Cercidoideae</taxon>
        <taxon>Cercideae</taxon>
        <taxon>Bauhiniinae</taxon>
        <taxon>Bauhinia</taxon>
    </lineage>
</organism>
<protein>
    <submittedName>
        <fullName evidence="1">Uncharacterized protein</fullName>
    </submittedName>
</protein>
<dbReference type="EMBL" id="CM039429">
    <property type="protein sequence ID" value="KAI4347629.1"/>
    <property type="molecule type" value="Genomic_DNA"/>
</dbReference>
<dbReference type="Proteomes" id="UP000828941">
    <property type="component" value="Chromosome 4"/>
</dbReference>
<gene>
    <name evidence="1" type="ORF">L6164_008424</name>
</gene>
<evidence type="ECO:0000313" key="1">
    <source>
        <dbReference type="EMBL" id="KAI4347629.1"/>
    </source>
</evidence>
<reference evidence="1 2" key="1">
    <citation type="journal article" date="2022" name="DNA Res.">
        <title>Chromosomal-level genome assembly of the orchid tree Bauhinia variegata (Leguminosae; Cercidoideae) supports the allotetraploid origin hypothesis of Bauhinia.</title>
        <authorList>
            <person name="Zhong Y."/>
            <person name="Chen Y."/>
            <person name="Zheng D."/>
            <person name="Pang J."/>
            <person name="Liu Y."/>
            <person name="Luo S."/>
            <person name="Meng S."/>
            <person name="Qian L."/>
            <person name="Wei D."/>
            <person name="Dai S."/>
            <person name="Zhou R."/>
        </authorList>
    </citation>
    <scope>NUCLEOTIDE SEQUENCE [LARGE SCALE GENOMIC DNA]</scope>
    <source>
        <strain evidence="1">BV-YZ2020</strain>
    </source>
</reference>
<accession>A0ACB9PI11</accession>
<sequence length="182" mass="20341">MKITHSSSSPLPTANSETGTKIYSVLPLFGFINITISSSTTIYRASSNGDIPMVVFITFVYFGSLLLEYWFRLYHQLPPHEKSARKQKLKIGIWVLLSSIMFGFACQFSTFMSPFQSLAFFAVVIGGNCLLFYVYFIWNGDDQKSCGIGSNSSIKGKKRGTSKSGKVEEEENRALNQNLDNV</sequence>
<proteinExistence type="predicted"/>
<evidence type="ECO:0000313" key="2">
    <source>
        <dbReference type="Proteomes" id="UP000828941"/>
    </source>
</evidence>
<keyword evidence="2" id="KW-1185">Reference proteome</keyword>